<evidence type="ECO:0000256" key="1">
    <source>
        <dbReference type="ARBA" id="ARBA00013194"/>
    </source>
</evidence>
<keyword evidence="4" id="KW-0732">Signal</keyword>
<feature type="domain" description="PPIase cyclophilin-type" evidence="5">
    <location>
        <begin position="531"/>
        <end position="648"/>
    </location>
</feature>
<keyword evidence="7" id="KW-1185">Reference proteome</keyword>
<dbReference type="InterPro" id="IPR006311">
    <property type="entry name" value="TAT_signal"/>
</dbReference>
<dbReference type="InterPro" id="IPR011989">
    <property type="entry name" value="ARM-like"/>
</dbReference>
<dbReference type="SUPFAM" id="SSF48371">
    <property type="entry name" value="ARM repeat"/>
    <property type="match status" value="1"/>
</dbReference>
<feature type="signal peptide" evidence="4">
    <location>
        <begin position="1"/>
        <end position="21"/>
    </location>
</feature>
<dbReference type="PRINTS" id="PR00153">
    <property type="entry name" value="CSAPPISMRASE"/>
</dbReference>
<dbReference type="Gene3D" id="1.25.10.10">
    <property type="entry name" value="Leucine-rich Repeat Variant"/>
    <property type="match status" value="2"/>
</dbReference>
<evidence type="ECO:0000256" key="2">
    <source>
        <dbReference type="ARBA" id="ARBA00023110"/>
    </source>
</evidence>
<keyword evidence="2" id="KW-0697">Rotamase</keyword>
<dbReference type="PANTHER" id="PTHR45625">
    <property type="entry name" value="PEPTIDYL-PROLYL CIS-TRANS ISOMERASE-RELATED"/>
    <property type="match status" value="1"/>
</dbReference>
<dbReference type="Pfam" id="PF00160">
    <property type="entry name" value="Pro_isomerase"/>
    <property type="match status" value="1"/>
</dbReference>
<dbReference type="SMART" id="SM00567">
    <property type="entry name" value="EZ_HEAT"/>
    <property type="match status" value="3"/>
</dbReference>
<organism evidence="6 7">
    <name type="scientific">Hymenobacter psychrotolerans DSM 18569</name>
    <dbReference type="NCBI Taxonomy" id="1121959"/>
    <lineage>
        <taxon>Bacteria</taxon>
        <taxon>Pseudomonadati</taxon>
        <taxon>Bacteroidota</taxon>
        <taxon>Cytophagia</taxon>
        <taxon>Cytophagales</taxon>
        <taxon>Hymenobacteraceae</taxon>
        <taxon>Hymenobacter</taxon>
    </lineage>
</organism>
<dbReference type="EMBL" id="FRAS01000016">
    <property type="protein sequence ID" value="SHL53539.1"/>
    <property type="molecule type" value="Genomic_DNA"/>
</dbReference>
<dbReference type="GO" id="GO:0003755">
    <property type="term" value="F:peptidyl-prolyl cis-trans isomerase activity"/>
    <property type="evidence" value="ECO:0007669"/>
    <property type="project" value="UniProtKB-KW"/>
</dbReference>
<feature type="chain" id="PRO_5012500486" description="peptidylprolyl isomerase" evidence="4">
    <location>
        <begin position="22"/>
        <end position="660"/>
    </location>
</feature>
<dbReference type="InterPro" id="IPR002130">
    <property type="entry name" value="Cyclophilin-type_PPIase_dom"/>
</dbReference>
<dbReference type="EC" id="5.2.1.8" evidence="1"/>
<accession>A0A1M7BG02</accession>
<dbReference type="NCBIfam" id="TIGR01414">
    <property type="entry name" value="autotrans_barl"/>
    <property type="match status" value="1"/>
</dbReference>
<dbReference type="PROSITE" id="PS51318">
    <property type="entry name" value="TAT"/>
    <property type="match status" value="1"/>
</dbReference>
<evidence type="ECO:0000256" key="4">
    <source>
        <dbReference type="SAM" id="SignalP"/>
    </source>
</evidence>
<dbReference type="InterPro" id="IPR029000">
    <property type="entry name" value="Cyclophilin-like_dom_sf"/>
</dbReference>
<gene>
    <name evidence="6" type="ORF">SAMN02746009_02891</name>
</gene>
<evidence type="ECO:0000313" key="6">
    <source>
        <dbReference type="EMBL" id="SHL53539.1"/>
    </source>
</evidence>
<dbReference type="InterPro" id="IPR006315">
    <property type="entry name" value="OM_autotransptr_brl_dom"/>
</dbReference>
<dbReference type="InterPro" id="IPR016024">
    <property type="entry name" value="ARM-type_fold"/>
</dbReference>
<dbReference type="InterPro" id="IPR044666">
    <property type="entry name" value="Cyclophilin_A-like"/>
</dbReference>
<dbReference type="Gene3D" id="2.40.100.10">
    <property type="entry name" value="Cyclophilin-like"/>
    <property type="match status" value="1"/>
</dbReference>
<dbReference type="RefSeq" id="WP_073286450.1">
    <property type="nucleotide sequence ID" value="NZ_FRAS01000016.1"/>
</dbReference>
<dbReference type="SUPFAM" id="SSF50891">
    <property type="entry name" value="Cyclophilin-like"/>
    <property type="match status" value="1"/>
</dbReference>
<dbReference type="AlphaFoldDB" id="A0A1M7BG02"/>
<evidence type="ECO:0000259" key="5">
    <source>
        <dbReference type="PROSITE" id="PS50072"/>
    </source>
</evidence>
<dbReference type="GO" id="GO:0019867">
    <property type="term" value="C:outer membrane"/>
    <property type="evidence" value="ECO:0007669"/>
    <property type="project" value="InterPro"/>
</dbReference>
<dbReference type="PANTHER" id="PTHR45625:SF4">
    <property type="entry name" value="PEPTIDYLPROLYL ISOMERASE DOMAIN AND WD REPEAT-CONTAINING PROTEIN 1"/>
    <property type="match status" value="1"/>
</dbReference>
<protein>
    <recommendedName>
        <fullName evidence="1">peptidylprolyl isomerase</fullName>
        <ecNumber evidence="1">5.2.1.8</ecNumber>
    </recommendedName>
</protein>
<evidence type="ECO:0000313" key="7">
    <source>
        <dbReference type="Proteomes" id="UP000183947"/>
    </source>
</evidence>
<reference evidence="7" key="1">
    <citation type="submission" date="2016-11" db="EMBL/GenBank/DDBJ databases">
        <authorList>
            <person name="Varghese N."/>
            <person name="Submissions S."/>
        </authorList>
    </citation>
    <scope>NUCLEOTIDE SEQUENCE [LARGE SCALE GENOMIC DNA]</scope>
    <source>
        <strain evidence="7">DSM 18569</strain>
    </source>
</reference>
<dbReference type="Proteomes" id="UP000183947">
    <property type="component" value="Unassembled WGS sequence"/>
</dbReference>
<dbReference type="Pfam" id="PF13646">
    <property type="entry name" value="HEAT_2"/>
    <property type="match status" value="2"/>
</dbReference>
<dbReference type="PROSITE" id="PS50072">
    <property type="entry name" value="CSA_PPIASE_2"/>
    <property type="match status" value="1"/>
</dbReference>
<dbReference type="InterPro" id="IPR004155">
    <property type="entry name" value="PBS_lyase_HEAT"/>
</dbReference>
<keyword evidence="3" id="KW-0413">Isomerase</keyword>
<dbReference type="CDD" id="cd00317">
    <property type="entry name" value="cyclophilin"/>
    <property type="match status" value="1"/>
</dbReference>
<sequence>MTYSVSLRAFLALSCAATLLAACAPAIPKTSAATAVPPLNQFADATLRLIGTAQDERNTTALLPYLAHPESRYRQAAALALASVQDKAATAALLPLLGQEQKDAVRRAAAYALGQTGDSTAAETLAGHIMTATTPQLRRYLSEALGRCVTQKSLRLLAQGTFSRTDTVFSTGQAWGLFRAGSRGITSEAAVARAVALLATRQPVAARQGAAFTLARTPRLDLTAYQAALVAATSDADPTVRAMSASALGKVKTPSVAPVLASLARRDADHRVRVSALRAMNAGMYAPVKETAWQALTDPSSQVAVTAAEFFLTHAAGEPGILFLEKANRINSWRVRSTLLAAALKLAGPERNAIRTAVQQRYSAATDPYEKGYLLKALGEDPAAYEFVEQATFASGQPLVVGSYGMEALVAMRRRPGFPEAQQAAFALTLRRAIAGGDVTVMGTAAEALRDPQLNMRRLLPNPDFLVAARDKLVLPRDLEAWQSLQQTIDYMQQKPAAPVPVAKAASHPINWELVQTIPDRQRVLVRTTQGDVTMVLLVNDAPGSVASFVELVRQGFYDGRFFHRVVPNFVAQGGCPRGDGSGSTDYNLRSEFSDLRYGEGAVGLASSGKDTESCQWFITHAPTPHLDGRYTIFAQVVQGMDVVQRLDIGDKIMRVELVR</sequence>
<dbReference type="STRING" id="1121959.SAMN02746009_02891"/>
<dbReference type="OrthoDB" id="9807797at2"/>
<proteinExistence type="predicted"/>
<evidence type="ECO:0000256" key="3">
    <source>
        <dbReference type="ARBA" id="ARBA00023235"/>
    </source>
</evidence>
<name>A0A1M7BG02_9BACT</name>